<dbReference type="PATRIC" id="fig|679936.5.peg.2345"/>
<dbReference type="EMBL" id="CP003179">
    <property type="protein sequence ID" value="AEW05736.1"/>
    <property type="molecule type" value="Genomic_DNA"/>
</dbReference>
<evidence type="ECO:0000259" key="1">
    <source>
        <dbReference type="Pfam" id="PF07075"/>
    </source>
</evidence>
<dbReference type="HOGENOM" id="CLU_033227_1_0_9"/>
<dbReference type="Pfam" id="PF07075">
    <property type="entry name" value="NamZ_N"/>
    <property type="match status" value="1"/>
</dbReference>
<sequence>MTDSTLTAVIDRFLAEVPEQLVALFGPEHGVQNGAREGEPVQYKIDPHSRRPAYSLYGLHQMPTPEMLAGIDLLIIDLQDIGSRYYTNISTAYYCLKSSALYGVPFLLLDRPNPINGVQREGYPLDLRYQSFVGIAALPTRHGLTLGEIARWMTRLYWPKASLEVIPLAGWRREMFWQDTEIPFVSSSPNTTGPTMALLYPGTCLFEGTNVSVGRGTIHPFEWLGTSWVDGHQWADGINQRSISGLIARPVYFVPARPPYSGELCQGVQLHVTDPTVFHSMRAGVAALEILYALYPEILAFPSSSDGVPFFDRLAGGFALREGMLNGGVEHYWGGEAEAVAAFAASVKPDLLY</sequence>
<dbReference type="GO" id="GO:0033922">
    <property type="term" value="F:peptidoglycan beta-N-acetylmuramidase activity"/>
    <property type="evidence" value="ECO:0007669"/>
    <property type="project" value="InterPro"/>
</dbReference>
<dbReference type="PANTHER" id="PTHR42915:SF1">
    <property type="entry name" value="PEPTIDOGLYCAN BETA-N-ACETYLMURAMIDASE NAMZ"/>
    <property type="match status" value="1"/>
</dbReference>
<feature type="domain" description="Peptidoglycan beta-N-acetylmuramidase NamZ N-terminal" evidence="1">
    <location>
        <begin position="3"/>
        <end position="191"/>
    </location>
</feature>
<dbReference type="Proteomes" id="UP000005439">
    <property type="component" value="Chromosome"/>
</dbReference>
<dbReference type="InterPro" id="IPR008302">
    <property type="entry name" value="NamZ"/>
</dbReference>
<dbReference type="STRING" id="679936.Sulac_2264"/>
<proteinExistence type="predicted"/>
<dbReference type="Gene3D" id="3.90.1150.140">
    <property type="match status" value="1"/>
</dbReference>
<dbReference type="AlphaFoldDB" id="G8TU64"/>
<protein>
    <submittedName>
        <fullName evidence="3">Uncharacterized conserved protein UCP016719</fullName>
    </submittedName>
</protein>
<name>G8TU64_SULAD</name>
<reference evidence="4" key="1">
    <citation type="submission" date="2011-12" db="EMBL/GenBank/DDBJ databases">
        <title>The complete genome of chromosome of Sulfobacillus acidophilus DSM 10332.</title>
        <authorList>
            <person name="Lucas S."/>
            <person name="Han J."/>
            <person name="Lapidus A."/>
            <person name="Bruce D."/>
            <person name="Goodwin L."/>
            <person name="Pitluck S."/>
            <person name="Peters L."/>
            <person name="Kyrpides N."/>
            <person name="Mavromatis K."/>
            <person name="Ivanova N."/>
            <person name="Mikhailova N."/>
            <person name="Chertkov O."/>
            <person name="Saunders E."/>
            <person name="Detter J.C."/>
            <person name="Tapia R."/>
            <person name="Han C."/>
            <person name="Land M."/>
            <person name="Hauser L."/>
            <person name="Markowitz V."/>
            <person name="Cheng J.-F."/>
            <person name="Hugenholtz P."/>
            <person name="Woyke T."/>
            <person name="Wu D."/>
            <person name="Pukall R."/>
            <person name="Gehrich-Schroeter G."/>
            <person name="Schneider S."/>
            <person name="Klenk H.-P."/>
            <person name="Eisen J.A."/>
        </authorList>
    </citation>
    <scope>NUCLEOTIDE SEQUENCE [LARGE SCALE GENOMIC DNA]</scope>
    <source>
        <strain evidence="4">ATCC 700253 / DSM 10332 / NAL</strain>
    </source>
</reference>
<dbReference type="InterPro" id="IPR048503">
    <property type="entry name" value="NamZ_C"/>
</dbReference>
<feature type="domain" description="Peptidoglycan beta-N-acetylmuramidase NamZ C-terminal" evidence="2">
    <location>
        <begin position="198"/>
        <end position="353"/>
    </location>
</feature>
<evidence type="ECO:0000313" key="3">
    <source>
        <dbReference type="EMBL" id="AEW05736.1"/>
    </source>
</evidence>
<dbReference type="Pfam" id="PF20732">
    <property type="entry name" value="NamZ_C"/>
    <property type="match status" value="1"/>
</dbReference>
<gene>
    <name evidence="3" type="ordered locus">Sulac_2264</name>
</gene>
<dbReference type="KEGG" id="sap:Sulac_2264"/>
<dbReference type="Gene3D" id="3.40.50.12170">
    <property type="entry name" value="Uncharacterised protein PF07075, DUF1343"/>
    <property type="match status" value="1"/>
</dbReference>
<dbReference type="PANTHER" id="PTHR42915">
    <property type="entry name" value="HYPOTHETICAL 460 KDA PROTEIN IN FEUA-SIGW INTERGENIC REGION [PRECURSOR]"/>
    <property type="match status" value="1"/>
</dbReference>
<accession>G8TU64</accession>
<dbReference type="PIRSF" id="PIRSF016719">
    <property type="entry name" value="UCP016719"/>
    <property type="match status" value="1"/>
</dbReference>
<evidence type="ECO:0000259" key="2">
    <source>
        <dbReference type="Pfam" id="PF20732"/>
    </source>
</evidence>
<evidence type="ECO:0000313" key="4">
    <source>
        <dbReference type="Proteomes" id="UP000005439"/>
    </source>
</evidence>
<reference evidence="3 4" key="2">
    <citation type="journal article" date="2012" name="Stand. Genomic Sci.">
        <title>Complete genome sequence of the moderately thermophilic mineral-sulfide-oxidizing firmicute Sulfobacillus acidophilus type strain (NAL(T)).</title>
        <authorList>
            <person name="Anderson I."/>
            <person name="Chertkov O."/>
            <person name="Chen A."/>
            <person name="Saunders E."/>
            <person name="Lapidus A."/>
            <person name="Nolan M."/>
            <person name="Lucas S."/>
            <person name="Hammon N."/>
            <person name="Deshpande S."/>
            <person name="Cheng J.F."/>
            <person name="Han C."/>
            <person name="Tapia R."/>
            <person name="Goodwin L.A."/>
            <person name="Pitluck S."/>
            <person name="Liolios K."/>
            <person name="Pagani I."/>
            <person name="Ivanova N."/>
            <person name="Mikhailova N."/>
            <person name="Pati A."/>
            <person name="Palaniappan K."/>
            <person name="Land M."/>
            <person name="Pan C."/>
            <person name="Rohde M."/>
            <person name="Pukall R."/>
            <person name="Goker M."/>
            <person name="Detter J.C."/>
            <person name="Woyke T."/>
            <person name="Bristow J."/>
            <person name="Eisen J.A."/>
            <person name="Markowitz V."/>
            <person name="Hugenholtz P."/>
            <person name="Kyrpides N.C."/>
            <person name="Klenk H.P."/>
            <person name="Mavromatis K."/>
        </authorList>
    </citation>
    <scope>NUCLEOTIDE SEQUENCE [LARGE SCALE GENOMIC DNA]</scope>
    <source>
        <strain evidence="4">ATCC 700253 / DSM 10332 / NAL</strain>
    </source>
</reference>
<keyword evidence="4" id="KW-1185">Reference proteome</keyword>
<organism evidence="3 4">
    <name type="scientific">Sulfobacillus acidophilus (strain ATCC 700253 / DSM 10332 / NAL)</name>
    <dbReference type="NCBI Taxonomy" id="679936"/>
    <lineage>
        <taxon>Bacteria</taxon>
        <taxon>Bacillati</taxon>
        <taxon>Bacillota</taxon>
        <taxon>Clostridia</taxon>
        <taxon>Eubacteriales</taxon>
        <taxon>Clostridiales Family XVII. Incertae Sedis</taxon>
        <taxon>Sulfobacillus</taxon>
    </lineage>
</organism>
<dbReference type="InterPro" id="IPR048502">
    <property type="entry name" value="NamZ_N"/>
</dbReference>